<keyword evidence="3" id="KW-1185">Reference proteome</keyword>
<evidence type="ECO:0000256" key="1">
    <source>
        <dbReference type="SAM" id="MobiDB-lite"/>
    </source>
</evidence>
<feature type="region of interest" description="Disordered" evidence="1">
    <location>
        <begin position="1"/>
        <end position="21"/>
    </location>
</feature>
<feature type="region of interest" description="Disordered" evidence="1">
    <location>
        <begin position="145"/>
        <end position="243"/>
    </location>
</feature>
<organism evidence="2 3">
    <name type="scientific">Luteimonas fraxinea</name>
    <dbReference type="NCBI Taxonomy" id="2901869"/>
    <lineage>
        <taxon>Bacteria</taxon>
        <taxon>Pseudomonadati</taxon>
        <taxon>Pseudomonadota</taxon>
        <taxon>Gammaproteobacteria</taxon>
        <taxon>Lysobacterales</taxon>
        <taxon>Lysobacteraceae</taxon>
        <taxon>Luteimonas</taxon>
    </lineage>
</organism>
<name>A0ABS8UF21_9GAMM</name>
<reference evidence="2" key="2">
    <citation type="journal article" date="2022" name="Syst. Appl. Microbiol.">
        <title>Physiological and genomic characterisation of Luteimonas fraxinea sp. nov., a bacterial species associated with trees tolerant to ash dieback.</title>
        <authorList>
            <person name="Ulrich K."/>
            <person name="Becker R."/>
            <person name="Behrendt U."/>
            <person name="Kube M."/>
            <person name="Schneck V."/>
            <person name="Ulrich A."/>
        </authorList>
    </citation>
    <scope>NUCLEOTIDE SEQUENCE</scope>
    <source>
        <strain evidence="2">A1P009</strain>
    </source>
</reference>
<sequence>MSDQDQRPSDRAVLGIHTNTEPGSPLLDGHAWLTITRSGKTEAYGLWPADHPRFSQEAAPPTDVRRGIENGFEATASRYYALTPDQLKTFEAATREKVTWAYTNTCASWASDTAHRVTGERVSASELVGLTDTPRQMRESIDALEKQRRTTQDAPHQPTEAQDHGSSSRSLSTSDKRDPQVEQLLASAGDPERMRTAIEALQESARGQAFAMDASAHAAQLTHAEQAQGDLERARGEMSQQHA</sequence>
<dbReference type="EMBL" id="JAJQKU010000004">
    <property type="protein sequence ID" value="MCD9098100.1"/>
    <property type="molecule type" value="Genomic_DNA"/>
</dbReference>
<dbReference type="Proteomes" id="UP001430360">
    <property type="component" value="Unassembled WGS sequence"/>
</dbReference>
<evidence type="ECO:0000313" key="3">
    <source>
        <dbReference type="Proteomes" id="UP001430360"/>
    </source>
</evidence>
<feature type="compositionally biased region" description="Basic and acidic residues" evidence="1">
    <location>
        <begin position="1"/>
        <end position="10"/>
    </location>
</feature>
<accession>A0ABS8UF21</accession>
<proteinExistence type="predicted"/>
<evidence type="ECO:0000313" key="2">
    <source>
        <dbReference type="EMBL" id="MCD9098100.1"/>
    </source>
</evidence>
<gene>
    <name evidence="2" type="ORF">LTT95_14240</name>
</gene>
<comment type="caution">
    <text evidence="2">The sequence shown here is derived from an EMBL/GenBank/DDBJ whole genome shotgun (WGS) entry which is preliminary data.</text>
</comment>
<reference evidence="2" key="1">
    <citation type="submission" date="2021-12" db="EMBL/GenBank/DDBJ databases">
        <authorList>
            <person name="Ulrich A."/>
        </authorList>
    </citation>
    <scope>NUCLEOTIDE SEQUENCE</scope>
    <source>
        <strain evidence="2">A1P009</strain>
    </source>
</reference>
<protein>
    <submittedName>
        <fullName evidence="2">Uncharacterized protein</fullName>
    </submittedName>
</protein>
<dbReference type="RefSeq" id="WP_232137274.1">
    <property type="nucleotide sequence ID" value="NZ_CP089507.1"/>
</dbReference>